<dbReference type="SMART" id="SM01091">
    <property type="entry name" value="CorC_HlyC"/>
    <property type="match status" value="1"/>
</dbReference>
<dbReference type="Gene3D" id="3.30.465.10">
    <property type="match status" value="1"/>
</dbReference>
<evidence type="ECO:0000256" key="4">
    <source>
        <dbReference type="ARBA" id="ARBA00022692"/>
    </source>
</evidence>
<keyword evidence="3" id="KW-1003">Cell membrane</keyword>
<gene>
    <name evidence="14" type="ORF">A6035_15445</name>
</gene>
<dbReference type="SMART" id="SM00116">
    <property type="entry name" value="CBS"/>
    <property type="match status" value="2"/>
</dbReference>
<dbReference type="SUPFAM" id="SSF54631">
    <property type="entry name" value="CBS-domain pair"/>
    <property type="match status" value="1"/>
</dbReference>
<feature type="domain" description="CBS" evidence="12">
    <location>
        <begin position="286"/>
        <end position="343"/>
    </location>
</feature>
<dbReference type="Pfam" id="PF03471">
    <property type="entry name" value="CorC_HlyC"/>
    <property type="match status" value="1"/>
</dbReference>
<evidence type="ECO:0000256" key="1">
    <source>
        <dbReference type="ARBA" id="ARBA00004651"/>
    </source>
</evidence>
<keyword evidence="15" id="KW-1185">Reference proteome</keyword>
<evidence type="ECO:0008006" key="16">
    <source>
        <dbReference type="Google" id="ProtNLM"/>
    </source>
</evidence>
<dbReference type="InterPro" id="IPR036318">
    <property type="entry name" value="FAD-bd_PCMH-like_sf"/>
</dbReference>
<dbReference type="GO" id="GO:0005886">
    <property type="term" value="C:plasma membrane"/>
    <property type="evidence" value="ECO:0007669"/>
    <property type="project" value="UniProtKB-SubCell"/>
</dbReference>
<evidence type="ECO:0000256" key="3">
    <source>
        <dbReference type="ARBA" id="ARBA00022475"/>
    </source>
</evidence>
<keyword evidence="5" id="KW-0677">Repeat</keyword>
<feature type="domain" description="CNNM transmembrane" evidence="13">
    <location>
        <begin position="1"/>
        <end position="203"/>
    </location>
</feature>
<dbReference type="PANTHER" id="PTHR43099:SF6">
    <property type="entry name" value="UPF0053 PROTEIN RV1842C"/>
    <property type="match status" value="1"/>
</dbReference>
<name>A0A2S1RAM1_9ACTN</name>
<feature type="region of interest" description="Disordered" evidence="11">
    <location>
        <begin position="174"/>
        <end position="197"/>
    </location>
</feature>
<evidence type="ECO:0000259" key="12">
    <source>
        <dbReference type="PROSITE" id="PS51371"/>
    </source>
</evidence>
<evidence type="ECO:0000256" key="11">
    <source>
        <dbReference type="SAM" id="MobiDB-lite"/>
    </source>
</evidence>
<reference evidence="14 15" key="1">
    <citation type="submission" date="2016-04" db="EMBL/GenBank/DDBJ databases">
        <title>Complete genome sequence of Dietzia lutea YIM 80766T, a strain isolated from desert soil in Egypt.</title>
        <authorList>
            <person name="Zhao J."/>
            <person name="Hu B."/>
            <person name="Geng S."/>
            <person name="Nie Y."/>
            <person name="Tang Y."/>
        </authorList>
    </citation>
    <scope>NUCLEOTIDE SEQUENCE [LARGE SCALE GENOMIC DNA]</scope>
    <source>
        <strain evidence="14 15">YIM 80766</strain>
    </source>
</reference>
<proteinExistence type="inferred from homology"/>
<evidence type="ECO:0000313" key="14">
    <source>
        <dbReference type="EMBL" id="AWH93343.1"/>
    </source>
</evidence>
<organism evidence="14 15">
    <name type="scientific">Dietzia lutea</name>
    <dbReference type="NCBI Taxonomy" id="546160"/>
    <lineage>
        <taxon>Bacteria</taxon>
        <taxon>Bacillati</taxon>
        <taxon>Actinomycetota</taxon>
        <taxon>Actinomycetes</taxon>
        <taxon>Mycobacteriales</taxon>
        <taxon>Dietziaceae</taxon>
        <taxon>Dietzia</taxon>
    </lineage>
</organism>
<dbReference type="InterPro" id="IPR005170">
    <property type="entry name" value="Transptr-assoc_dom"/>
</dbReference>
<evidence type="ECO:0000256" key="5">
    <source>
        <dbReference type="ARBA" id="ARBA00022737"/>
    </source>
</evidence>
<dbReference type="Proteomes" id="UP000244928">
    <property type="component" value="Chromosome"/>
</dbReference>
<evidence type="ECO:0000256" key="9">
    <source>
        <dbReference type="PROSITE-ProRule" id="PRU00703"/>
    </source>
</evidence>
<evidence type="ECO:0000256" key="2">
    <source>
        <dbReference type="ARBA" id="ARBA00006337"/>
    </source>
</evidence>
<dbReference type="InterPro" id="IPR002550">
    <property type="entry name" value="CNNM"/>
</dbReference>
<dbReference type="InterPro" id="IPR046342">
    <property type="entry name" value="CBS_dom_sf"/>
</dbReference>
<evidence type="ECO:0000256" key="6">
    <source>
        <dbReference type="ARBA" id="ARBA00022989"/>
    </source>
</evidence>
<dbReference type="RefSeq" id="WP_108848696.1">
    <property type="nucleotide sequence ID" value="NZ_CP015449.1"/>
</dbReference>
<dbReference type="GO" id="GO:0050660">
    <property type="term" value="F:flavin adenine dinucleotide binding"/>
    <property type="evidence" value="ECO:0007669"/>
    <property type="project" value="InterPro"/>
</dbReference>
<dbReference type="PROSITE" id="PS51846">
    <property type="entry name" value="CNNM"/>
    <property type="match status" value="1"/>
</dbReference>
<dbReference type="InterPro" id="IPR044751">
    <property type="entry name" value="Ion_transp-like_CBS"/>
</dbReference>
<evidence type="ECO:0000259" key="13">
    <source>
        <dbReference type="PROSITE" id="PS51846"/>
    </source>
</evidence>
<protein>
    <recommendedName>
        <fullName evidence="16">Hemolysin</fullName>
    </recommendedName>
</protein>
<feature type="domain" description="CBS" evidence="12">
    <location>
        <begin position="222"/>
        <end position="280"/>
    </location>
</feature>
<dbReference type="PROSITE" id="PS51371">
    <property type="entry name" value="CBS"/>
    <property type="match status" value="2"/>
</dbReference>
<comment type="subcellular location">
    <subcellularLocation>
        <location evidence="1">Cell membrane</location>
        <topology evidence="1">Multi-pass membrane protein</topology>
    </subcellularLocation>
</comment>
<dbReference type="Gene3D" id="3.10.580.10">
    <property type="entry name" value="CBS-domain"/>
    <property type="match status" value="1"/>
</dbReference>
<dbReference type="SUPFAM" id="SSF56176">
    <property type="entry name" value="FAD-binding/transporter-associated domain-like"/>
    <property type="match status" value="1"/>
</dbReference>
<keyword evidence="7 9" id="KW-0129">CBS domain</keyword>
<sequence length="469" mass="50283">MTVALLLTLALVLLIAANALFVGVEFGFLTVNRDDVRAAGSEGDRVAAALDSSLSKTSTNLSGAQLGITVSSLVAGYLTGPSVGELLTGALGLSGMPEAAARGIAMTAAFVVVTFLQMVFGELVPKNWAIAAPMQVARLVVHPQRTFMTVFGWLVTALNASANQVLRLLGFTPTEEPGDARSPEELRASAARSGREGVMDPHTAELVTRSISFGEHRAADAMVPRPLVTFLRDHSAQDLLDTVAATGRSRFPVLGGTVDEVVGVVHYRQALAVDPDERDRTPVREIAAEPTVVSEMMTLDPLMRLLRQTDLQMAVVVDEFGGTAGIVTLEDLVEEIVGEIDDEQDRASRTHERIDDDTVLVGGMMRPDELGAILRLEVPPAGAASTLSGVLSESADRLPEVGDEVELEAHDHEHRDRDDLPTRARVRLRVETVSDYRAERLRATVLRGEPDESADADQRGDAGTEESDE</sequence>
<keyword evidence="6 10" id="KW-1133">Transmembrane helix</keyword>
<dbReference type="OrthoDB" id="110231at2"/>
<evidence type="ECO:0000256" key="7">
    <source>
        <dbReference type="ARBA" id="ARBA00023122"/>
    </source>
</evidence>
<dbReference type="CDD" id="cd04590">
    <property type="entry name" value="CBS_pair_CorC_HlyC_assoc"/>
    <property type="match status" value="1"/>
</dbReference>
<evidence type="ECO:0000313" key="15">
    <source>
        <dbReference type="Proteomes" id="UP000244928"/>
    </source>
</evidence>
<dbReference type="Pfam" id="PF00571">
    <property type="entry name" value="CBS"/>
    <property type="match status" value="1"/>
</dbReference>
<dbReference type="InterPro" id="IPR016169">
    <property type="entry name" value="FAD-bd_PCMH_sub2"/>
</dbReference>
<dbReference type="EMBL" id="CP015449">
    <property type="protein sequence ID" value="AWH93343.1"/>
    <property type="molecule type" value="Genomic_DNA"/>
</dbReference>
<dbReference type="InterPro" id="IPR000644">
    <property type="entry name" value="CBS_dom"/>
</dbReference>
<dbReference type="KEGG" id="dlu:A6035_15445"/>
<feature type="region of interest" description="Disordered" evidence="11">
    <location>
        <begin position="442"/>
        <end position="469"/>
    </location>
</feature>
<evidence type="ECO:0000256" key="10">
    <source>
        <dbReference type="PROSITE-ProRule" id="PRU01193"/>
    </source>
</evidence>
<keyword evidence="8 10" id="KW-0472">Membrane</keyword>
<dbReference type="PANTHER" id="PTHR43099">
    <property type="entry name" value="UPF0053 PROTEIN YRKA"/>
    <property type="match status" value="1"/>
</dbReference>
<comment type="similarity">
    <text evidence="2">Belongs to the UPF0053 family.</text>
</comment>
<dbReference type="AlphaFoldDB" id="A0A2S1RAM1"/>
<dbReference type="Pfam" id="PF01595">
    <property type="entry name" value="CNNM"/>
    <property type="match status" value="1"/>
</dbReference>
<evidence type="ECO:0000256" key="8">
    <source>
        <dbReference type="ARBA" id="ARBA00023136"/>
    </source>
</evidence>
<accession>A0A2S1RAM1</accession>
<dbReference type="InterPro" id="IPR051676">
    <property type="entry name" value="UPF0053_domain"/>
</dbReference>
<feature type="compositionally biased region" description="Basic and acidic residues" evidence="11">
    <location>
        <begin position="178"/>
        <end position="197"/>
    </location>
</feature>
<keyword evidence="4 10" id="KW-0812">Transmembrane</keyword>